<organism evidence="2">
    <name type="scientific">Albugo laibachii Nc14</name>
    <dbReference type="NCBI Taxonomy" id="890382"/>
    <lineage>
        <taxon>Eukaryota</taxon>
        <taxon>Sar</taxon>
        <taxon>Stramenopiles</taxon>
        <taxon>Oomycota</taxon>
        <taxon>Peronosporomycetes</taxon>
        <taxon>Albuginales</taxon>
        <taxon>Albuginaceae</taxon>
        <taxon>Albugo</taxon>
    </lineage>
</organism>
<sequence length="104" mass="11603">MVFVDESAYSDASETSKNDTNLSDEGNHFADSVKMNDLIISLLECTQAAKERRQALKNASALSSCLALQRDSIHCMRSMMGMTSKQHPFAHERSLRQVAIREVP</sequence>
<dbReference type="AlphaFoldDB" id="F0WZQ1"/>
<evidence type="ECO:0000313" key="2">
    <source>
        <dbReference type="EMBL" id="CCA26977.1"/>
    </source>
</evidence>
<dbReference type="EMBL" id="FR824481">
    <property type="protein sequence ID" value="CCA26977.1"/>
    <property type="molecule type" value="Genomic_DNA"/>
</dbReference>
<reference evidence="2" key="1">
    <citation type="journal article" date="2011" name="PLoS Biol.">
        <title>Gene gain and loss during evolution of obligate parasitism in the white rust pathogen of Arabidopsis thaliana.</title>
        <authorList>
            <person name="Kemen E."/>
            <person name="Gardiner A."/>
            <person name="Schultz-Larsen T."/>
            <person name="Kemen A.C."/>
            <person name="Balmuth A.L."/>
            <person name="Robert-Seilaniantz A."/>
            <person name="Bailey K."/>
            <person name="Holub E."/>
            <person name="Studholme D.J."/>
            <person name="Maclean D."/>
            <person name="Jones J.D."/>
        </authorList>
    </citation>
    <scope>NUCLEOTIDE SEQUENCE</scope>
</reference>
<accession>F0WZQ1</accession>
<gene>
    <name evidence="2" type="primary">AlNc14C438G11641</name>
    <name evidence="2" type="ORF">ALNC14_131210</name>
</gene>
<name>F0WZQ1_9STRA</name>
<protein>
    <submittedName>
        <fullName evidence="2">AlNc14C438G11641 protein</fullName>
    </submittedName>
</protein>
<feature type="region of interest" description="Disordered" evidence="1">
    <location>
        <begin position="1"/>
        <end position="27"/>
    </location>
</feature>
<proteinExistence type="predicted"/>
<dbReference type="HOGENOM" id="CLU_2255213_0_0_1"/>
<evidence type="ECO:0000256" key="1">
    <source>
        <dbReference type="SAM" id="MobiDB-lite"/>
    </source>
</evidence>
<feature type="compositionally biased region" description="Polar residues" evidence="1">
    <location>
        <begin position="10"/>
        <end position="24"/>
    </location>
</feature>
<reference evidence="2" key="2">
    <citation type="submission" date="2011-02" db="EMBL/GenBank/DDBJ databases">
        <authorList>
            <person name="MacLean D."/>
        </authorList>
    </citation>
    <scope>NUCLEOTIDE SEQUENCE</scope>
</reference>